<evidence type="ECO:0000313" key="3">
    <source>
        <dbReference type="Proteomes" id="UP000095787"/>
    </source>
</evidence>
<protein>
    <submittedName>
        <fullName evidence="2">Uncharacterized protein conserved in bacteria</fullName>
    </submittedName>
</protein>
<dbReference type="RefSeq" id="WP_242854685.1">
    <property type="nucleotide sequence ID" value="NZ_CYZO01000027.1"/>
</dbReference>
<keyword evidence="1" id="KW-0472">Membrane</keyword>
<reference evidence="2 3" key="1">
    <citation type="submission" date="2015-09" db="EMBL/GenBank/DDBJ databases">
        <authorList>
            <consortium name="Pathogen Informatics"/>
        </authorList>
    </citation>
    <scope>NUCLEOTIDE SEQUENCE [LARGE SCALE GENOMIC DNA]</scope>
    <source>
        <strain evidence="2 3">2789STDY5834841</strain>
    </source>
</reference>
<keyword evidence="1" id="KW-1133">Transmembrane helix</keyword>
<proteinExistence type="predicted"/>
<dbReference type="AlphaFoldDB" id="A0A174DNH5"/>
<sequence>MFIVGLAFPLLRYKDMKQSGYINNLDNGFFARALFIGIILAVFCSLFIGTEHNDRTIRNKIIVGQKRETIYLSNMITCSVIAITMCIVFFVPYLSVGIPLLVFLLLM</sequence>
<dbReference type="GO" id="GO:0005886">
    <property type="term" value="C:plasma membrane"/>
    <property type="evidence" value="ECO:0007669"/>
    <property type="project" value="UniProtKB-SubCell"/>
</dbReference>
<feature type="transmembrane region" description="Helical" evidence="1">
    <location>
        <begin position="71"/>
        <end position="104"/>
    </location>
</feature>
<dbReference type="GO" id="GO:0140359">
    <property type="term" value="F:ABC-type transporter activity"/>
    <property type="evidence" value="ECO:0007669"/>
    <property type="project" value="InterPro"/>
</dbReference>
<feature type="transmembrane region" description="Helical" evidence="1">
    <location>
        <begin position="29"/>
        <end position="50"/>
    </location>
</feature>
<gene>
    <name evidence="2" type="ORF">ERS852456_02030</name>
</gene>
<accession>A0A174DNH5</accession>
<evidence type="ECO:0000313" key="2">
    <source>
        <dbReference type="EMBL" id="CUO25420.1"/>
    </source>
</evidence>
<evidence type="ECO:0000256" key="1">
    <source>
        <dbReference type="SAM" id="Phobius"/>
    </source>
</evidence>
<dbReference type="Proteomes" id="UP000095787">
    <property type="component" value="Unassembled WGS sequence"/>
</dbReference>
<name>A0A174DNH5_9FIRM</name>
<keyword evidence="1" id="KW-0812">Transmembrane</keyword>
<organism evidence="2 3">
    <name type="scientific">[Ruminococcus] torques</name>
    <dbReference type="NCBI Taxonomy" id="33039"/>
    <lineage>
        <taxon>Bacteria</taxon>
        <taxon>Bacillati</taxon>
        <taxon>Bacillota</taxon>
        <taxon>Clostridia</taxon>
        <taxon>Lachnospirales</taxon>
        <taxon>Lachnospiraceae</taxon>
        <taxon>Mediterraneibacter</taxon>
    </lineage>
</organism>
<dbReference type="EMBL" id="CYZO01000027">
    <property type="protein sequence ID" value="CUO25420.1"/>
    <property type="molecule type" value="Genomic_DNA"/>
</dbReference>